<keyword evidence="7" id="KW-0255">Endonuclease</keyword>
<dbReference type="PANTHER" id="PTHR36528:SF1">
    <property type="entry name" value="CRISPR SYSTEM SINGLE-STRAND-SPECIFIC DEOXYRIBONUCLEASE CAS10_CSM1 (SUBTYPE III-A)"/>
    <property type="match status" value="1"/>
</dbReference>
<evidence type="ECO:0000256" key="2">
    <source>
        <dbReference type="ARBA" id="ARBA00005700"/>
    </source>
</evidence>
<keyword evidence="10" id="KW-0067">ATP-binding</keyword>
<gene>
    <name evidence="14" type="ORF">BWY73_00138</name>
</gene>
<keyword evidence="9" id="KW-0269">Exonuclease</keyword>
<proteinExistence type="inferred from homology"/>
<evidence type="ECO:0000313" key="14">
    <source>
        <dbReference type="EMBL" id="OPZ93754.1"/>
    </source>
</evidence>
<sequence>MKPDASFETLVLAALLHDIGKFMERAGDELTPEDKKLIPSCCPSYQGHSSHYHLLRSGRFVREFLGSGYNEVQHLALYHHRPDSYEGDKRLSLAIALADRLSSGERERREEGDTGQPGKEPLFSIFSRLEPLGGVPESPEPACFPLRPLNPDLSELFPIKEALLSEGDYARLWSAFAAEAKKSGIKGEKFENLLPKMLSLLEKYTIFIPSAVYKDVPDVSLFQHLRNTAAIAACIHRAGISEEQLTGILEALAKKARPKVLQESGLALVAGDISGIQDFIYSITSRHALKGLRGRSFYIQLLSETLARSLLAALDLPETNLLYNAGGNFRILAPNLPSLEKTISTIQVDFDRTLLKAHRGALNALLVSTPVSWNDFLGTSFGDAWGRAAIRLGREKKRKLHHLTGGHYAEVFGPYEEGGEKPACSVCGRELERTSKDSDTCALCASLQELAGEMGRPYLRLQPIAKPATSKPIAGWRELLTDLGWDVSFQGSGDQWSYRINQPDIVPETRGFRFLARHIAGGMEGLVTLEELADRAVGIKKWGVLKADVDNLGKLFTERLENNNSISRVTTASYLLHLFFSLGVEKILEKEEYRDTTYLAYSGGDDLFLVGSWSVLPDLALEIRNEFTRFTSNNLTLSAGIFLAPSKSFPVHQAARAAGKAEDSAKSGKKNQVALFDEETPVPWNDFVRVSENRNRLVAINTKGAPRSLFTLLYAGWQEKKLVAEGEISMERIWRLLYGLKRIFTKKEEQELINEIRDNFITDQQLRPHLNIAVRWAEYLTRKE</sequence>
<evidence type="ECO:0000256" key="7">
    <source>
        <dbReference type="ARBA" id="ARBA00022759"/>
    </source>
</evidence>
<reference evidence="14" key="1">
    <citation type="submission" date="2017-02" db="EMBL/GenBank/DDBJ databases">
        <title>Delving into the versatile metabolic prowess of the omnipresent phylum Bacteroidetes.</title>
        <authorList>
            <person name="Nobu M.K."/>
            <person name="Mei R."/>
            <person name="Narihiro T."/>
            <person name="Kuroda K."/>
            <person name="Liu W.-T."/>
        </authorList>
    </citation>
    <scope>NUCLEOTIDE SEQUENCE</scope>
    <source>
        <strain evidence="14">ADurb.Bin417</strain>
    </source>
</reference>
<dbReference type="Pfam" id="PF18211">
    <property type="entry name" value="Csm1_B"/>
    <property type="match status" value="1"/>
</dbReference>
<keyword evidence="4" id="KW-0808">Transferase</keyword>
<dbReference type="InterPro" id="IPR054767">
    <property type="entry name" value="Cas10-Cmr2_palm2"/>
</dbReference>
<name>A0A1V5MKJ5_UNCT6</name>
<keyword evidence="5" id="KW-0540">Nuclease</keyword>
<dbReference type="InterPro" id="IPR041062">
    <property type="entry name" value="Csm1_B"/>
</dbReference>
<comment type="caution">
    <text evidence="14">The sequence shown here is derived from an EMBL/GenBank/DDBJ whole genome shotgun (WGS) entry which is preliminary data.</text>
</comment>
<evidence type="ECO:0000256" key="11">
    <source>
        <dbReference type="ARBA" id="ARBA00023118"/>
    </source>
</evidence>
<dbReference type="InterPro" id="IPR052117">
    <property type="entry name" value="Cas10/Csm1_subtype-III-A"/>
</dbReference>
<evidence type="ECO:0000256" key="12">
    <source>
        <dbReference type="ARBA" id="ARBA00032922"/>
    </source>
</evidence>
<comment type="cofactor">
    <cofactor evidence="1">
        <name>a divalent metal cation</name>
        <dbReference type="ChEBI" id="CHEBI:60240"/>
    </cofactor>
</comment>
<dbReference type="InterPro" id="IPR006674">
    <property type="entry name" value="HD_domain"/>
</dbReference>
<evidence type="ECO:0000256" key="9">
    <source>
        <dbReference type="ARBA" id="ARBA00022839"/>
    </source>
</evidence>
<evidence type="ECO:0000256" key="3">
    <source>
        <dbReference type="ARBA" id="ARBA00014333"/>
    </source>
</evidence>
<evidence type="ECO:0000256" key="4">
    <source>
        <dbReference type="ARBA" id="ARBA00022679"/>
    </source>
</evidence>
<evidence type="ECO:0000256" key="8">
    <source>
        <dbReference type="ARBA" id="ARBA00022801"/>
    </source>
</evidence>
<dbReference type="AlphaFoldDB" id="A0A1V5MKJ5"/>
<dbReference type="PANTHER" id="PTHR36528">
    <property type="entry name" value="CRISPR SYSTEM SINGLE-STRAND-SPECIFIC DEOXYRIBONUCLEASE CAS10/CSM1 (SUBTYPE III-A)"/>
    <property type="match status" value="1"/>
</dbReference>
<dbReference type="Pfam" id="PF22335">
    <property type="entry name" value="Cas10-Cmr2_palm2"/>
    <property type="match status" value="1"/>
</dbReference>
<evidence type="ECO:0000256" key="6">
    <source>
        <dbReference type="ARBA" id="ARBA00022741"/>
    </source>
</evidence>
<dbReference type="GO" id="GO:0005524">
    <property type="term" value="F:ATP binding"/>
    <property type="evidence" value="ECO:0007669"/>
    <property type="project" value="UniProtKB-KW"/>
</dbReference>
<evidence type="ECO:0000259" key="13">
    <source>
        <dbReference type="PROSITE" id="PS50887"/>
    </source>
</evidence>
<feature type="domain" description="GGDEF" evidence="13">
    <location>
        <begin position="540"/>
        <end position="678"/>
    </location>
</feature>
<keyword evidence="8" id="KW-0378">Hydrolase</keyword>
<accession>A0A1V5MKJ5</accession>
<evidence type="ECO:0000256" key="10">
    <source>
        <dbReference type="ARBA" id="ARBA00022840"/>
    </source>
</evidence>
<dbReference type="GO" id="GO:0004519">
    <property type="term" value="F:endonuclease activity"/>
    <property type="evidence" value="ECO:0007669"/>
    <property type="project" value="UniProtKB-KW"/>
</dbReference>
<evidence type="ECO:0000256" key="1">
    <source>
        <dbReference type="ARBA" id="ARBA00001968"/>
    </source>
</evidence>
<organism evidence="14">
    <name type="scientific">candidate division TA06 bacterium ADurb.Bin417</name>
    <dbReference type="NCBI Taxonomy" id="1852828"/>
    <lineage>
        <taxon>Bacteria</taxon>
        <taxon>Bacteria division TA06</taxon>
    </lineage>
</organism>
<dbReference type="GO" id="GO:0004527">
    <property type="term" value="F:exonuclease activity"/>
    <property type="evidence" value="ECO:0007669"/>
    <property type="project" value="UniProtKB-KW"/>
</dbReference>
<dbReference type="InterPro" id="IPR000160">
    <property type="entry name" value="GGDEF_dom"/>
</dbReference>
<evidence type="ECO:0000256" key="5">
    <source>
        <dbReference type="ARBA" id="ARBA00022722"/>
    </source>
</evidence>
<protein>
    <recommendedName>
        <fullName evidence="3">CRISPR system single-strand-specific deoxyribonuclease Cas10/Csm1 (subtype III-A)</fullName>
    </recommendedName>
    <alternativeName>
        <fullName evidence="12">Cyclic oligoadenylate synthase</fullName>
    </alternativeName>
</protein>
<dbReference type="SUPFAM" id="SSF109604">
    <property type="entry name" value="HD-domain/PDEase-like"/>
    <property type="match status" value="1"/>
</dbReference>
<dbReference type="GO" id="GO:0051607">
    <property type="term" value="P:defense response to virus"/>
    <property type="evidence" value="ECO:0007669"/>
    <property type="project" value="UniProtKB-KW"/>
</dbReference>
<dbReference type="InterPro" id="IPR013408">
    <property type="entry name" value="Cas10/Csm1"/>
</dbReference>
<dbReference type="Gene3D" id="1.10.3210.10">
    <property type="entry name" value="Hypothetical protein af1432"/>
    <property type="match status" value="1"/>
</dbReference>
<dbReference type="EMBL" id="MWAK01000009">
    <property type="protein sequence ID" value="OPZ93754.1"/>
    <property type="molecule type" value="Genomic_DNA"/>
</dbReference>
<dbReference type="Pfam" id="PF01966">
    <property type="entry name" value="HD"/>
    <property type="match status" value="1"/>
</dbReference>
<dbReference type="GO" id="GO:0016740">
    <property type="term" value="F:transferase activity"/>
    <property type="evidence" value="ECO:0007669"/>
    <property type="project" value="UniProtKB-KW"/>
</dbReference>
<dbReference type="PROSITE" id="PS50887">
    <property type="entry name" value="GGDEF"/>
    <property type="match status" value="1"/>
</dbReference>
<dbReference type="InterPro" id="IPR043128">
    <property type="entry name" value="Rev_trsase/Diguanyl_cyclase"/>
</dbReference>
<dbReference type="Gene3D" id="3.30.70.270">
    <property type="match status" value="1"/>
</dbReference>
<keyword evidence="6" id="KW-0547">Nucleotide-binding</keyword>
<keyword evidence="11" id="KW-0051">Antiviral defense</keyword>
<dbReference type="NCBIfam" id="TIGR02578">
    <property type="entry name" value="cas_TM1811_Csm1"/>
    <property type="match status" value="1"/>
</dbReference>
<comment type="similarity">
    <text evidence="2">Belongs to the CRISPR-associated Cas10/Csm1 family.</text>
</comment>
<dbReference type="Proteomes" id="UP000485484">
    <property type="component" value="Unassembled WGS sequence"/>
</dbReference>